<gene>
    <name evidence="2" type="primary">ORF216396</name>
</gene>
<feature type="non-terminal residue" evidence="2">
    <location>
        <position position="1"/>
    </location>
</feature>
<accession>A0A0B7BZ24</accession>
<protein>
    <submittedName>
        <fullName evidence="2">Uncharacterized protein</fullName>
    </submittedName>
</protein>
<sequence>ITVMGLAARAGQPVPGEMYLVTTVFLLPANSAFNPFLYTVNAICLARRNRRKKFARETGYGLRHISK</sequence>
<dbReference type="EMBL" id="HACG01050756">
    <property type="protein sequence ID" value="CEK97621.1"/>
    <property type="molecule type" value="Transcribed_RNA"/>
</dbReference>
<name>A0A0B7BZ24_9EUPU</name>
<organism evidence="2">
    <name type="scientific">Arion vulgaris</name>
    <dbReference type="NCBI Taxonomy" id="1028688"/>
    <lineage>
        <taxon>Eukaryota</taxon>
        <taxon>Metazoa</taxon>
        <taxon>Spiralia</taxon>
        <taxon>Lophotrochozoa</taxon>
        <taxon>Mollusca</taxon>
        <taxon>Gastropoda</taxon>
        <taxon>Heterobranchia</taxon>
        <taxon>Euthyneura</taxon>
        <taxon>Panpulmonata</taxon>
        <taxon>Eupulmonata</taxon>
        <taxon>Stylommatophora</taxon>
        <taxon>Helicina</taxon>
        <taxon>Arionoidea</taxon>
        <taxon>Arionidae</taxon>
        <taxon>Arion</taxon>
    </lineage>
</organism>
<evidence type="ECO:0000313" key="2">
    <source>
        <dbReference type="EMBL" id="CEK97621.1"/>
    </source>
</evidence>
<dbReference type="AlphaFoldDB" id="A0A0B7BZ24"/>
<reference evidence="2" key="1">
    <citation type="submission" date="2014-12" db="EMBL/GenBank/DDBJ databases">
        <title>Insight into the proteome of Arion vulgaris.</title>
        <authorList>
            <person name="Aradska J."/>
            <person name="Bulat T."/>
            <person name="Smidak R."/>
            <person name="Sarate P."/>
            <person name="Gangsoo J."/>
            <person name="Sialana F."/>
            <person name="Bilban M."/>
            <person name="Lubec G."/>
        </authorList>
    </citation>
    <scope>NUCLEOTIDE SEQUENCE</scope>
    <source>
        <tissue evidence="2">Skin</tissue>
    </source>
</reference>
<feature type="transmembrane region" description="Helical" evidence="1">
    <location>
        <begin position="20"/>
        <end position="46"/>
    </location>
</feature>
<keyword evidence="1" id="KW-1133">Transmembrane helix</keyword>
<keyword evidence="1" id="KW-0472">Membrane</keyword>
<evidence type="ECO:0000256" key="1">
    <source>
        <dbReference type="SAM" id="Phobius"/>
    </source>
</evidence>
<keyword evidence="1" id="KW-0812">Transmembrane</keyword>
<proteinExistence type="predicted"/>